<comment type="caution">
    <text evidence="5">The sequence shown here is derived from an EMBL/GenBank/DDBJ whole genome shotgun (WGS) entry which is preliminary data.</text>
</comment>
<dbReference type="AlphaFoldDB" id="A0A819DNN1"/>
<proteinExistence type="predicted"/>
<dbReference type="PANTHER" id="PTHR22576">
    <property type="entry name" value="MUCOSA ASSOCIATED LYMPHOID TISSUE LYMPHOMA TRANSLOCATION PROTEIN 1/PARACASPASE"/>
    <property type="match status" value="1"/>
</dbReference>
<dbReference type="InterPro" id="IPR052039">
    <property type="entry name" value="Caspase-related_regulators"/>
</dbReference>
<reference evidence="5" key="1">
    <citation type="submission" date="2021-02" db="EMBL/GenBank/DDBJ databases">
        <authorList>
            <person name="Nowell W R."/>
        </authorList>
    </citation>
    <scope>NUCLEOTIDE SEQUENCE</scope>
</reference>
<evidence type="ECO:0000313" key="4">
    <source>
        <dbReference type="EMBL" id="CAF3801983.1"/>
    </source>
</evidence>
<dbReference type="Proteomes" id="UP000663887">
    <property type="component" value="Unassembled WGS sequence"/>
</dbReference>
<dbReference type="GO" id="GO:0006508">
    <property type="term" value="P:proteolysis"/>
    <property type="evidence" value="ECO:0007669"/>
    <property type="project" value="InterPro"/>
</dbReference>
<dbReference type="InterPro" id="IPR011600">
    <property type="entry name" value="Pept_C14_caspase"/>
</dbReference>
<evidence type="ECO:0000259" key="1">
    <source>
        <dbReference type="Pfam" id="PF00656"/>
    </source>
</evidence>
<dbReference type="Gene3D" id="3.40.50.1460">
    <property type="match status" value="1"/>
</dbReference>
<dbReference type="Proteomes" id="UP000663866">
    <property type="component" value="Unassembled WGS sequence"/>
</dbReference>
<dbReference type="Proteomes" id="UP000663856">
    <property type="component" value="Unassembled WGS sequence"/>
</dbReference>
<dbReference type="EMBL" id="CAJNRF010000526">
    <property type="protein sequence ID" value="CAF1965785.1"/>
    <property type="molecule type" value="Genomic_DNA"/>
</dbReference>
<dbReference type="EMBL" id="CAJOBG010000352">
    <property type="protein sequence ID" value="CAF3801983.1"/>
    <property type="molecule type" value="Genomic_DNA"/>
</dbReference>
<evidence type="ECO:0000313" key="3">
    <source>
        <dbReference type="EMBL" id="CAF2071288.1"/>
    </source>
</evidence>
<dbReference type="GO" id="GO:0004197">
    <property type="term" value="F:cysteine-type endopeptidase activity"/>
    <property type="evidence" value="ECO:0007669"/>
    <property type="project" value="InterPro"/>
</dbReference>
<dbReference type="Pfam" id="PF00656">
    <property type="entry name" value="Peptidase_C14"/>
    <property type="match status" value="1"/>
</dbReference>
<evidence type="ECO:0000313" key="5">
    <source>
        <dbReference type="EMBL" id="CAF3838565.1"/>
    </source>
</evidence>
<organism evidence="5 6">
    <name type="scientific">Rotaria magnacalcarata</name>
    <dbReference type="NCBI Taxonomy" id="392030"/>
    <lineage>
        <taxon>Eukaryota</taxon>
        <taxon>Metazoa</taxon>
        <taxon>Spiralia</taxon>
        <taxon>Gnathifera</taxon>
        <taxon>Rotifera</taxon>
        <taxon>Eurotatoria</taxon>
        <taxon>Bdelloidea</taxon>
        <taxon>Philodinida</taxon>
        <taxon>Philodinidae</taxon>
        <taxon>Rotaria</taxon>
    </lineage>
</organism>
<dbReference type="SUPFAM" id="SSF52129">
    <property type="entry name" value="Caspase-like"/>
    <property type="match status" value="1"/>
</dbReference>
<evidence type="ECO:0000313" key="7">
    <source>
        <dbReference type="Proteomes" id="UP000663866"/>
    </source>
</evidence>
<dbReference type="EMBL" id="CAJOBF010000578">
    <property type="protein sequence ID" value="CAF3838565.1"/>
    <property type="molecule type" value="Genomic_DNA"/>
</dbReference>
<keyword evidence="7" id="KW-1185">Reference proteome</keyword>
<feature type="domain" description="Peptidase C14 caspase" evidence="1">
    <location>
        <begin position="9"/>
        <end position="96"/>
    </location>
</feature>
<sequence length="100" mass="11677">MTSPIAYRRKRALIIGVNQYQRDSLQYCTDDAEGLSNTLRRIDFVISLGLNCDPRKFYEIIDQFTKTIQRDDLALFYFAGHGKQLGDENYLLSSDYDYSF</sequence>
<dbReference type="EMBL" id="CAJNRG010004963">
    <property type="protein sequence ID" value="CAF2071288.1"/>
    <property type="molecule type" value="Genomic_DNA"/>
</dbReference>
<dbReference type="InterPro" id="IPR029030">
    <property type="entry name" value="Caspase-like_dom_sf"/>
</dbReference>
<protein>
    <recommendedName>
        <fullName evidence="1">Peptidase C14 caspase domain-containing protein</fullName>
    </recommendedName>
</protein>
<gene>
    <name evidence="4" type="ORF">OVN521_LOCUS3927</name>
    <name evidence="5" type="ORF">UXM345_LOCUS7072</name>
    <name evidence="2" type="ORF">WKI299_LOCUS3073</name>
    <name evidence="3" type="ORF">XDN619_LOCUS12629</name>
</gene>
<dbReference type="Proteomes" id="UP000663842">
    <property type="component" value="Unassembled WGS sequence"/>
</dbReference>
<name>A0A819DNN1_9BILA</name>
<evidence type="ECO:0000313" key="2">
    <source>
        <dbReference type="EMBL" id="CAF1965785.1"/>
    </source>
</evidence>
<accession>A0A819DNN1</accession>
<evidence type="ECO:0000313" key="6">
    <source>
        <dbReference type="Proteomes" id="UP000663842"/>
    </source>
</evidence>
<dbReference type="PANTHER" id="PTHR22576:SF37">
    <property type="entry name" value="MUCOSA-ASSOCIATED LYMPHOID TISSUE LYMPHOMA TRANSLOCATION PROTEIN 1"/>
    <property type="match status" value="1"/>
</dbReference>